<dbReference type="InterPro" id="IPR006311">
    <property type="entry name" value="TAT_signal"/>
</dbReference>
<comment type="caution">
    <text evidence="1">The sequence shown here is derived from an EMBL/GenBank/DDBJ whole genome shotgun (WGS) entry which is preliminary data.</text>
</comment>
<dbReference type="InterPro" id="IPR045396">
    <property type="entry name" value="DUF6517"/>
</dbReference>
<proteinExistence type="predicted"/>
<gene>
    <name evidence="1" type="ORF">ACFR99_01955</name>
</gene>
<keyword evidence="2" id="KW-1185">Reference proteome</keyword>
<dbReference type="RefSeq" id="WP_390283855.1">
    <property type="nucleotide sequence ID" value="NZ_JBHUDI010000001.1"/>
</dbReference>
<name>A0ABD6BBJ1_9EURY</name>
<organism evidence="1 2">
    <name type="scientific">Haloarchaeobius amylolyticus</name>
    <dbReference type="NCBI Taxonomy" id="1198296"/>
    <lineage>
        <taxon>Archaea</taxon>
        <taxon>Methanobacteriati</taxon>
        <taxon>Methanobacteriota</taxon>
        <taxon>Stenosarchaea group</taxon>
        <taxon>Halobacteria</taxon>
        <taxon>Halobacteriales</taxon>
        <taxon>Halorubellaceae</taxon>
        <taxon>Haloarchaeobius</taxon>
    </lineage>
</organism>
<dbReference type="Proteomes" id="UP001597076">
    <property type="component" value="Unassembled WGS sequence"/>
</dbReference>
<reference evidence="1 2" key="1">
    <citation type="journal article" date="2019" name="Int. J. Syst. Evol. Microbiol.">
        <title>The Global Catalogue of Microorganisms (GCM) 10K type strain sequencing project: providing services to taxonomists for standard genome sequencing and annotation.</title>
        <authorList>
            <consortium name="The Broad Institute Genomics Platform"/>
            <consortium name="The Broad Institute Genome Sequencing Center for Infectious Disease"/>
            <person name="Wu L."/>
            <person name="Ma J."/>
        </authorList>
    </citation>
    <scope>NUCLEOTIDE SEQUENCE [LARGE SCALE GENOMIC DNA]</scope>
    <source>
        <strain evidence="1 2">CGMCC 1.12230</strain>
    </source>
</reference>
<dbReference type="AlphaFoldDB" id="A0ABD6BBJ1"/>
<dbReference type="Pfam" id="PF20127">
    <property type="entry name" value="DUF6517"/>
    <property type="match status" value="1"/>
</dbReference>
<dbReference type="EMBL" id="JBHUDI010000001">
    <property type="protein sequence ID" value="MFD1562336.1"/>
    <property type="molecule type" value="Genomic_DNA"/>
</dbReference>
<protein>
    <submittedName>
        <fullName evidence="1">DUF6517 family protein</fullName>
    </submittedName>
</protein>
<dbReference type="PROSITE" id="PS51257">
    <property type="entry name" value="PROKAR_LIPOPROTEIN"/>
    <property type="match status" value="1"/>
</dbReference>
<sequence length="222" mass="23731">MTLSRRSLLAAGATGTVALTAGCVDAVFGNGPLEFDADRVAPSDDALAAAGYQESDVSDETIERTVELPGGVEREVRATIWQSIYTKNVDYAGQTREGAAFAGVSIPGMEVAGRSLNPLSELSNEELLERFLAEIPSDHGEITDLTHEESFGLEILSDGRTVDLFVGESDLEGETIEIELKLTSFDHEGDLLVLLGTYPKVLTAESANAEELMESVEHPVSN</sequence>
<accession>A0ABD6BBJ1</accession>
<dbReference type="PROSITE" id="PS51318">
    <property type="entry name" value="TAT"/>
    <property type="match status" value="1"/>
</dbReference>
<evidence type="ECO:0000313" key="1">
    <source>
        <dbReference type="EMBL" id="MFD1562336.1"/>
    </source>
</evidence>
<evidence type="ECO:0000313" key="2">
    <source>
        <dbReference type="Proteomes" id="UP001597076"/>
    </source>
</evidence>